<evidence type="ECO:0000313" key="1">
    <source>
        <dbReference type="EMBL" id="SCB34778.1"/>
    </source>
</evidence>
<gene>
    <name evidence="1" type="ORF">GA0061099_1005228</name>
</gene>
<organism evidence="1 2">
    <name type="scientific">Bradyrhizobium yuanmingense</name>
    <dbReference type="NCBI Taxonomy" id="108015"/>
    <lineage>
        <taxon>Bacteria</taxon>
        <taxon>Pseudomonadati</taxon>
        <taxon>Pseudomonadota</taxon>
        <taxon>Alphaproteobacteria</taxon>
        <taxon>Hyphomicrobiales</taxon>
        <taxon>Nitrobacteraceae</taxon>
        <taxon>Bradyrhizobium</taxon>
    </lineage>
</organism>
<dbReference type="Proteomes" id="UP000183174">
    <property type="component" value="Unassembled WGS sequence"/>
</dbReference>
<dbReference type="RefSeq" id="WP_036028112.1">
    <property type="nucleotide sequence ID" value="NZ_FMAE01000005.1"/>
</dbReference>
<evidence type="ECO:0000313" key="2">
    <source>
        <dbReference type="Proteomes" id="UP000183174"/>
    </source>
</evidence>
<dbReference type="AlphaFoldDB" id="A0A1C3W4J7"/>
<reference evidence="1 2" key="1">
    <citation type="submission" date="2016-08" db="EMBL/GenBank/DDBJ databases">
        <authorList>
            <person name="Seilhamer J.J."/>
        </authorList>
    </citation>
    <scope>NUCLEOTIDE SEQUENCE [LARGE SCALE GENOMIC DNA]</scope>
    <source>
        <strain evidence="1 2">CCBAU 10071</strain>
    </source>
</reference>
<proteinExistence type="predicted"/>
<dbReference type="EMBL" id="FMAE01000005">
    <property type="protein sequence ID" value="SCB34778.1"/>
    <property type="molecule type" value="Genomic_DNA"/>
</dbReference>
<evidence type="ECO:0008006" key="3">
    <source>
        <dbReference type="Google" id="ProtNLM"/>
    </source>
</evidence>
<name>A0A1C3W4J7_9BRAD</name>
<accession>A0A1C3W4J7</accession>
<sequence>MSQAGPILFVSDAERPAFVAALDEDRLFPVVDTDWTSAPRAVEEVQPAAVLAAVHAGHEPHVTRLAQKIAAQSPYLPFVALDAAGTLPHNALPFSSRGGNPDRLIARLRAALRVRTLHATVLRRLPEVKVALPQGDPARDATVLLIGRGAAYPALSVAFGERVGVVGALSIEAAAKHLNTRDLDGVVLAEGFTARVTDAFLTVLAEDTRFRSLPVVVTAHQLTQSYDLPNLELITGEPPRIAANALPLIRQHAMEAQLSRTLRSIDAGGWLDPRSGLLTVEAFARDFAKAVEQTLARGGGLSVARFAFDPNNPRAQLDAARILSRLMRQMDFGAAQKDGSVIVVFAETDFRTAHMIARRLSAVMRHTSNGKHEMRSDPVVSVDSLSPSDTARSLLARLSADASRAAS</sequence>
<protein>
    <recommendedName>
        <fullName evidence="3">GGDEF domain-containing protein</fullName>
    </recommendedName>
</protein>